<dbReference type="Proteomes" id="UP000187735">
    <property type="component" value="Chromosome"/>
</dbReference>
<evidence type="ECO:0000256" key="1">
    <source>
        <dbReference type="ARBA" id="ARBA00023015"/>
    </source>
</evidence>
<dbReference type="OrthoDB" id="273555at2"/>
<feature type="region of interest" description="Disordered" evidence="4">
    <location>
        <begin position="296"/>
        <end position="324"/>
    </location>
</feature>
<dbReference type="STRING" id="1891926.Fuma_02480"/>
<dbReference type="AlphaFoldDB" id="A0A1P8WFM1"/>
<dbReference type="GO" id="GO:0003700">
    <property type="term" value="F:DNA-binding transcription factor activity"/>
    <property type="evidence" value="ECO:0007669"/>
    <property type="project" value="InterPro"/>
</dbReference>
<keyword evidence="3" id="KW-0804">Transcription</keyword>
<dbReference type="SUPFAM" id="SSF46689">
    <property type="entry name" value="Homeodomain-like"/>
    <property type="match status" value="1"/>
</dbReference>
<dbReference type="PANTHER" id="PTHR43280">
    <property type="entry name" value="ARAC-FAMILY TRANSCRIPTIONAL REGULATOR"/>
    <property type="match status" value="1"/>
</dbReference>
<feature type="domain" description="HTH araC/xylS-type" evidence="5">
    <location>
        <begin position="187"/>
        <end position="285"/>
    </location>
</feature>
<sequence>MATAKSTDNLYDPRRGGEAVRLDTLRIDGDPYEPARTNYFTVYLIESGSGTFWADAAEFAFGPSCVLFFVPYQHIRVVPDSQVRGRVIQFHANFLCVETFHTDVGCSGILFNDPYGIPVVSFDEQMETKVLSLIDDLQNEQADRELAFEEAMLAHLKVLLILATRLKSSNAGACGASVHDPQHPLLIELRDLIEEHYCSLHAPADYAALLHVTAKTLGRIVRENLGTTPTELIRARVLTHAKWQLLHTLRPVKEIAREVGFNDELYFSRLFKKATGYSPTFFRAFETEIRGGSNLSMTSSHAPIPPPASDADTASRTKPKQTET</sequence>
<dbReference type="Pfam" id="PF12833">
    <property type="entry name" value="HTH_18"/>
    <property type="match status" value="1"/>
</dbReference>
<evidence type="ECO:0000256" key="2">
    <source>
        <dbReference type="ARBA" id="ARBA00023125"/>
    </source>
</evidence>
<reference evidence="6 7" key="1">
    <citation type="journal article" date="2016" name="Front. Microbiol.">
        <title>Fuerstia marisgermanicae gen. nov., sp. nov., an Unusual Member of the Phylum Planctomycetes from the German Wadden Sea.</title>
        <authorList>
            <person name="Kohn T."/>
            <person name="Heuer A."/>
            <person name="Jogler M."/>
            <person name="Vollmers J."/>
            <person name="Boedeker C."/>
            <person name="Bunk B."/>
            <person name="Rast P."/>
            <person name="Borchert D."/>
            <person name="Glockner I."/>
            <person name="Freese H.M."/>
            <person name="Klenk H.P."/>
            <person name="Overmann J."/>
            <person name="Kaster A.K."/>
            <person name="Rohde M."/>
            <person name="Wiegand S."/>
            <person name="Jogler C."/>
        </authorList>
    </citation>
    <scope>NUCLEOTIDE SEQUENCE [LARGE SCALE GENOMIC DNA]</scope>
    <source>
        <strain evidence="6 7">NH11</strain>
    </source>
</reference>
<protein>
    <submittedName>
        <fullName evidence="6">Arabinose operon regulatory protein</fullName>
    </submittedName>
</protein>
<dbReference type="InterPro" id="IPR037923">
    <property type="entry name" value="HTH-like"/>
</dbReference>
<dbReference type="GO" id="GO:0043565">
    <property type="term" value="F:sequence-specific DNA binding"/>
    <property type="evidence" value="ECO:0007669"/>
    <property type="project" value="InterPro"/>
</dbReference>
<evidence type="ECO:0000313" key="6">
    <source>
        <dbReference type="EMBL" id="APZ92868.1"/>
    </source>
</evidence>
<dbReference type="RefSeq" id="WP_077024429.1">
    <property type="nucleotide sequence ID" value="NZ_CP017641.1"/>
</dbReference>
<dbReference type="InterPro" id="IPR020449">
    <property type="entry name" value="Tscrpt_reg_AraC-type_HTH"/>
</dbReference>
<dbReference type="Pfam" id="PF02311">
    <property type="entry name" value="AraC_binding"/>
    <property type="match status" value="1"/>
</dbReference>
<name>A0A1P8WFM1_9PLAN</name>
<dbReference type="InterPro" id="IPR003313">
    <property type="entry name" value="AraC-bd"/>
</dbReference>
<evidence type="ECO:0000259" key="5">
    <source>
        <dbReference type="PROSITE" id="PS01124"/>
    </source>
</evidence>
<dbReference type="Gene3D" id="1.10.10.60">
    <property type="entry name" value="Homeodomain-like"/>
    <property type="match status" value="1"/>
</dbReference>
<evidence type="ECO:0000313" key="7">
    <source>
        <dbReference type="Proteomes" id="UP000187735"/>
    </source>
</evidence>
<keyword evidence="2" id="KW-0238">DNA-binding</keyword>
<keyword evidence="1" id="KW-0805">Transcription regulation</keyword>
<dbReference type="PANTHER" id="PTHR43280:SF32">
    <property type="entry name" value="TRANSCRIPTIONAL REGULATORY PROTEIN"/>
    <property type="match status" value="1"/>
</dbReference>
<dbReference type="SUPFAM" id="SSF51215">
    <property type="entry name" value="Regulatory protein AraC"/>
    <property type="match status" value="1"/>
</dbReference>
<organism evidence="6 7">
    <name type="scientific">Fuerstiella marisgermanici</name>
    <dbReference type="NCBI Taxonomy" id="1891926"/>
    <lineage>
        <taxon>Bacteria</taxon>
        <taxon>Pseudomonadati</taxon>
        <taxon>Planctomycetota</taxon>
        <taxon>Planctomycetia</taxon>
        <taxon>Planctomycetales</taxon>
        <taxon>Planctomycetaceae</taxon>
        <taxon>Fuerstiella</taxon>
    </lineage>
</organism>
<dbReference type="PRINTS" id="PR00032">
    <property type="entry name" value="HTHARAC"/>
</dbReference>
<evidence type="ECO:0000256" key="4">
    <source>
        <dbReference type="SAM" id="MobiDB-lite"/>
    </source>
</evidence>
<proteinExistence type="predicted"/>
<gene>
    <name evidence="6" type="primary">araC_2</name>
    <name evidence="6" type="ORF">Fuma_02480</name>
</gene>
<dbReference type="EMBL" id="CP017641">
    <property type="protein sequence ID" value="APZ92868.1"/>
    <property type="molecule type" value="Genomic_DNA"/>
</dbReference>
<dbReference type="InterPro" id="IPR018060">
    <property type="entry name" value="HTH_AraC"/>
</dbReference>
<dbReference type="KEGG" id="fmr:Fuma_02480"/>
<keyword evidence="7" id="KW-1185">Reference proteome</keyword>
<dbReference type="SMART" id="SM00342">
    <property type="entry name" value="HTH_ARAC"/>
    <property type="match status" value="1"/>
</dbReference>
<dbReference type="InterPro" id="IPR009057">
    <property type="entry name" value="Homeodomain-like_sf"/>
</dbReference>
<accession>A0A1P8WFM1</accession>
<evidence type="ECO:0000256" key="3">
    <source>
        <dbReference type="ARBA" id="ARBA00023163"/>
    </source>
</evidence>
<dbReference type="PROSITE" id="PS01124">
    <property type="entry name" value="HTH_ARAC_FAMILY_2"/>
    <property type="match status" value="1"/>
</dbReference>